<sequence length="54" mass="5781">MNHHLKRIMLYTKRTLLGALAAILIVFKAIDLGGAITGEVTAEQPITHPSAAGR</sequence>
<accession>A0A448BK52</accession>
<reference evidence="1 2" key="1">
    <citation type="submission" date="2018-12" db="EMBL/GenBank/DDBJ databases">
        <authorList>
            <consortium name="Pathogen Informatics"/>
        </authorList>
    </citation>
    <scope>NUCLEOTIDE SEQUENCE [LARGE SCALE GENOMIC DNA]</scope>
    <source>
        <strain evidence="1 2">NCTC10783</strain>
    </source>
</reference>
<dbReference type="AlphaFoldDB" id="A0A448BK52"/>
<organism evidence="1 2">
    <name type="scientific">Pseudomonas fluorescens</name>
    <dbReference type="NCBI Taxonomy" id="294"/>
    <lineage>
        <taxon>Bacteria</taxon>
        <taxon>Pseudomonadati</taxon>
        <taxon>Pseudomonadota</taxon>
        <taxon>Gammaproteobacteria</taxon>
        <taxon>Pseudomonadales</taxon>
        <taxon>Pseudomonadaceae</taxon>
        <taxon>Pseudomonas</taxon>
    </lineage>
</organism>
<name>A0A448BK52_PSEFL</name>
<evidence type="ECO:0000313" key="2">
    <source>
        <dbReference type="Proteomes" id="UP000278078"/>
    </source>
</evidence>
<dbReference type="Proteomes" id="UP000278078">
    <property type="component" value="Chromosome"/>
</dbReference>
<proteinExistence type="predicted"/>
<gene>
    <name evidence="1" type="ORF">NCTC10783_01568</name>
</gene>
<dbReference type="EMBL" id="LR134300">
    <property type="protein sequence ID" value="VEE45709.1"/>
    <property type="molecule type" value="Genomic_DNA"/>
</dbReference>
<evidence type="ECO:0000313" key="1">
    <source>
        <dbReference type="EMBL" id="VEE45709.1"/>
    </source>
</evidence>
<protein>
    <submittedName>
        <fullName evidence="1">Uncharacterized protein</fullName>
    </submittedName>
</protein>